<dbReference type="OrthoDB" id="9813657at2"/>
<dbReference type="InterPro" id="IPR036291">
    <property type="entry name" value="NAD(P)-bd_dom_sf"/>
</dbReference>
<evidence type="ECO:0000256" key="2">
    <source>
        <dbReference type="ARBA" id="ARBA00023002"/>
    </source>
</evidence>
<evidence type="ECO:0000313" key="5">
    <source>
        <dbReference type="Proteomes" id="UP000027190"/>
    </source>
</evidence>
<accession>A0A062UND1</accession>
<dbReference type="EMBL" id="AWFG01000019">
    <property type="protein sequence ID" value="KCZ58793.1"/>
    <property type="molecule type" value="Genomic_DNA"/>
</dbReference>
<feature type="domain" description="Gfo/Idh/MocA-like oxidoreductase N-terminal" evidence="3">
    <location>
        <begin position="7"/>
        <end position="116"/>
    </location>
</feature>
<proteinExistence type="inferred from homology"/>
<dbReference type="PATRIC" id="fig|1280947.3.peg.1552"/>
<dbReference type="Proteomes" id="UP000027190">
    <property type="component" value="Unassembled WGS sequence"/>
</dbReference>
<dbReference type="InterPro" id="IPR051317">
    <property type="entry name" value="Gfo/Idh/MocA_oxidoreduct"/>
</dbReference>
<dbReference type="PANTHER" id="PTHR43708">
    <property type="entry name" value="CONSERVED EXPRESSED OXIDOREDUCTASE (EUROFUNG)"/>
    <property type="match status" value="1"/>
</dbReference>
<protein>
    <recommendedName>
        <fullName evidence="3">Gfo/Idh/MocA-like oxidoreductase N-terminal domain-containing protein</fullName>
    </recommendedName>
</protein>
<name>A0A062UND1_9PROT</name>
<evidence type="ECO:0000256" key="1">
    <source>
        <dbReference type="ARBA" id="ARBA00010928"/>
    </source>
</evidence>
<comment type="caution">
    <text evidence="4">The sequence shown here is derived from an EMBL/GenBank/DDBJ whole genome shotgun (WGS) entry which is preliminary data.</text>
</comment>
<dbReference type="Pfam" id="PF01408">
    <property type="entry name" value="GFO_IDH_MocA"/>
    <property type="match status" value="1"/>
</dbReference>
<dbReference type="AlphaFoldDB" id="A0A062UND1"/>
<dbReference type="Gene3D" id="3.40.50.720">
    <property type="entry name" value="NAD(P)-binding Rossmann-like Domain"/>
    <property type="match status" value="1"/>
</dbReference>
<dbReference type="InterPro" id="IPR000683">
    <property type="entry name" value="Gfo/Idh/MocA-like_OxRdtase_N"/>
</dbReference>
<comment type="similarity">
    <text evidence="1">Belongs to the Gfo/Idh/MocA family.</text>
</comment>
<organism evidence="4 5">
    <name type="scientific">Hyphomonas chukchiensis</name>
    <dbReference type="NCBI Taxonomy" id="1280947"/>
    <lineage>
        <taxon>Bacteria</taxon>
        <taxon>Pseudomonadati</taxon>
        <taxon>Pseudomonadota</taxon>
        <taxon>Alphaproteobacteria</taxon>
        <taxon>Hyphomonadales</taxon>
        <taxon>Hyphomonadaceae</taxon>
        <taxon>Hyphomonas</taxon>
    </lineage>
</organism>
<dbReference type="GO" id="GO:0000166">
    <property type="term" value="F:nucleotide binding"/>
    <property type="evidence" value="ECO:0007669"/>
    <property type="project" value="InterPro"/>
</dbReference>
<dbReference type="Gene3D" id="3.30.360.10">
    <property type="entry name" value="Dihydrodipicolinate Reductase, domain 2"/>
    <property type="match status" value="1"/>
</dbReference>
<sequence length="311" mass="33726">MTIKRPIRIGIVGFGKIARDQHVSAIRNNPSFELTALISRSPPGGDVPAFTSLEEAFAAGLDLDAVAICTPPDVRLAQCRVASEHGCAILLEKPPAVTAGDALALKRMADEAGVPIFASWHSRFAPMIAQAMAWSEKHSLRRGQINWHEDARKWHPGQEWLWRQGGFGVFDPGINALSILTALYPLPWSVSGSHFDVPENVEMPLSACFTLHAGEARMEAALDFRVTAEEVWSIHLEAEGGETLDLSEGGAALCINNGPISRAESREYAGLYQQFAELIRTGESDFDTSPLEIAEAAFASAKITKVSPIEI</sequence>
<dbReference type="eggNOG" id="COG0673">
    <property type="taxonomic scope" value="Bacteria"/>
</dbReference>
<dbReference type="SUPFAM" id="SSF51735">
    <property type="entry name" value="NAD(P)-binding Rossmann-fold domains"/>
    <property type="match status" value="1"/>
</dbReference>
<reference evidence="4 5" key="1">
    <citation type="journal article" date="2014" name="Antonie Van Leeuwenhoek">
        <title>Hyphomonas beringensis sp. nov. and Hyphomonas chukchiensis sp. nov., isolated from surface seawater of the Bering Sea and Chukchi Sea.</title>
        <authorList>
            <person name="Li C."/>
            <person name="Lai Q."/>
            <person name="Li G."/>
            <person name="Dong C."/>
            <person name="Wang J."/>
            <person name="Liao Y."/>
            <person name="Shao Z."/>
        </authorList>
    </citation>
    <scope>NUCLEOTIDE SEQUENCE [LARGE SCALE GENOMIC DNA]</scope>
    <source>
        <strain evidence="4 5">BH-BN04-4</strain>
    </source>
</reference>
<evidence type="ECO:0000313" key="4">
    <source>
        <dbReference type="EMBL" id="KCZ58793.1"/>
    </source>
</evidence>
<dbReference type="PANTHER" id="PTHR43708:SF5">
    <property type="entry name" value="CONSERVED EXPRESSED OXIDOREDUCTASE (EUROFUNG)-RELATED"/>
    <property type="match status" value="1"/>
</dbReference>
<dbReference type="STRING" id="1280947.HY30_03385"/>
<keyword evidence="2" id="KW-0560">Oxidoreductase</keyword>
<gene>
    <name evidence="4" type="ORF">HY30_03385</name>
</gene>
<dbReference type="GO" id="GO:0016491">
    <property type="term" value="F:oxidoreductase activity"/>
    <property type="evidence" value="ECO:0007669"/>
    <property type="project" value="UniProtKB-KW"/>
</dbReference>
<keyword evidence="5" id="KW-1185">Reference proteome</keyword>
<dbReference type="RefSeq" id="WP_051615094.1">
    <property type="nucleotide sequence ID" value="NZ_AWFG01000019.1"/>
</dbReference>
<evidence type="ECO:0000259" key="3">
    <source>
        <dbReference type="Pfam" id="PF01408"/>
    </source>
</evidence>